<proteinExistence type="predicted"/>
<evidence type="ECO:0000313" key="1">
    <source>
        <dbReference type="EMBL" id="WJE88433.1"/>
    </source>
</evidence>
<name>A0AAT9V5L1_9CAUD</name>
<dbReference type="EMBL" id="OQ790079">
    <property type="protein sequence ID" value="WJE88433.1"/>
    <property type="molecule type" value="Genomic_DNA"/>
</dbReference>
<protein>
    <submittedName>
        <fullName evidence="1">Uncharacterized protein</fullName>
    </submittedName>
</protein>
<organism evidence="1">
    <name type="scientific">Klebsiella phage Kpn02</name>
    <dbReference type="NCBI Taxonomy" id="3044023"/>
    <lineage>
        <taxon>Viruses</taxon>
        <taxon>Duplodnaviria</taxon>
        <taxon>Heunggongvirae</taxon>
        <taxon>Uroviricota</taxon>
        <taxon>Caudoviricetes</taxon>
        <taxon>Demerecviridae</taxon>
        <taxon>Sugarlandvirus</taxon>
    </lineage>
</organism>
<sequence length="31" mass="3395">MNSSHLSIQGGSFYTPKGAVIFQLTFSESLF</sequence>
<reference evidence="1" key="1">
    <citation type="journal article" date="2024" name="Can. J. Microbiol.">
        <title>Biological and genomic characteristics of three novel bacteriophages and a phage-plasmid of Klebsiella pneumoniae.</title>
        <authorList>
            <person name="Uskudar-Guclu A."/>
            <person name="Unlu S."/>
            <person name="Salih-Dogan H."/>
            <person name="Yalcin S."/>
            <person name="Basustaoglu A."/>
        </authorList>
    </citation>
    <scope>NUCLEOTIDE SEQUENCE</scope>
</reference>
<accession>A0AAT9V5L1</accession>